<keyword evidence="7" id="KW-1185">Reference proteome</keyword>
<dbReference type="Gene3D" id="1.20.120.1630">
    <property type="match status" value="1"/>
</dbReference>
<proteinExistence type="predicted"/>
<keyword evidence="2 5" id="KW-0812">Transmembrane</keyword>
<accession>A0A7D3XUV3</accession>
<dbReference type="KEGG" id="hsai:HPS36_10270"/>
<dbReference type="GO" id="GO:0032259">
    <property type="term" value="P:methylation"/>
    <property type="evidence" value="ECO:0007669"/>
    <property type="project" value="UniProtKB-KW"/>
</dbReference>
<feature type="transmembrane region" description="Helical" evidence="5">
    <location>
        <begin position="47"/>
        <end position="64"/>
    </location>
</feature>
<dbReference type="GO" id="GO:0012505">
    <property type="term" value="C:endomembrane system"/>
    <property type="evidence" value="ECO:0007669"/>
    <property type="project" value="UniProtKB-SubCell"/>
</dbReference>
<evidence type="ECO:0000256" key="3">
    <source>
        <dbReference type="ARBA" id="ARBA00022989"/>
    </source>
</evidence>
<evidence type="ECO:0000256" key="5">
    <source>
        <dbReference type="SAM" id="Phobius"/>
    </source>
</evidence>
<organism evidence="6 7">
    <name type="scientific">Halorubrum salinarum</name>
    <dbReference type="NCBI Taxonomy" id="2739057"/>
    <lineage>
        <taxon>Archaea</taxon>
        <taxon>Methanobacteriati</taxon>
        <taxon>Methanobacteriota</taxon>
        <taxon>Stenosarchaea group</taxon>
        <taxon>Halobacteria</taxon>
        <taxon>Halobacteriales</taxon>
        <taxon>Haloferacaceae</taxon>
        <taxon>Halorubrum</taxon>
    </lineage>
</organism>
<dbReference type="GeneID" id="55595390"/>
<evidence type="ECO:0000256" key="4">
    <source>
        <dbReference type="ARBA" id="ARBA00023136"/>
    </source>
</evidence>
<feature type="transmembrane region" description="Helical" evidence="5">
    <location>
        <begin position="6"/>
        <end position="27"/>
    </location>
</feature>
<protein>
    <submittedName>
        <fullName evidence="6">Isoprenylcysteine carboxylmethyltransferase family protein</fullName>
    </submittedName>
</protein>
<keyword evidence="6" id="KW-0808">Transferase</keyword>
<keyword evidence="3 5" id="KW-1133">Transmembrane helix</keyword>
<gene>
    <name evidence="6" type="ORF">HPS36_10270</name>
</gene>
<dbReference type="RefSeq" id="WP_173230065.1">
    <property type="nucleotide sequence ID" value="NZ_CP053941.1"/>
</dbReference>
<evidence type="ECO:0000256" key="1">
    <source>
        <dbReference type="ARBA" id="ARBA00004127"/>
    </source>
</evidence>
<dbReference type="AlphaFoldDB" id="A0A7D3XUV3"/>
<name>A0A7D3XUV3_9EURY</name>
<feature type="transmembrane region" description="Helical" evidence="5">
    <location>
        <begin position="70"/>
        <end position="89"/>
    </location>
</feature>
<feature type="transmembrane region" description="Helical" evidence="5">
    <location>
        <begin position="125"/>
        <end position="154"/>
    </location>
</feature>
<dbReference type="GO" id="GO:0008168">
    <property type="term" value="F:methyltransferase activity"/>
    <property type="evidence" value="ECO:0007669"/>
    <property type="project" value="UniProtKB-KW"/>
</dbReference>
<evidence type="ECO:0000313" key="6">
    <source>
        <dbReference type="EMBL" id="QKG93229.1"/>
    </source>
</evidence>
<evidence type="ECO:0000313" key="7">
    <source>
        <dbReference type="Proteomes" id="UP000505020"/>
    </source>
</evidence>
<evidence type="ECO:0000256" key="2">
    <source>
        <dbReference type="ARBA" id="ARBA00022692"/>
    </source>
</evidence>
<keyword evidence="6" id="KW-0489">Methyltransferase</keyword>
<reference evidence="6 7" key="1">
    <citation type="submission" date="2020-05" db="EMBL/GenBank/DDBJ databases">
        <title>Halorubrum RHB-C sp.nov., an extremely halophilic archaeon isolated from solar salt farm.</title>
        <authorList>
            <person name="Ho H."/>
            <person name="Danganan R.E."/>
            <person name="Dedeles G.R."/>
            <person name="Kim S.-G."/>
        </authorList>
    </citation>
    <scope>NUCLEOTIDE SEQUENCE [LARGE SCALE GENOMIC DNA]</scope>
    <source>
        <strain evidence="6 7">RHB-C</strain>
    </source>
</reference>
<comment type="subcellular location">
    <subcellularLocation>
        <location evidence="1">Endomembrane system</location>
        <topology evidence="1">Multi-pass membrane protein</topology>
    </subcellularLocation>
</comment>
<dbReference type="Proteomes" id="UP000505020">
    <property type="component" value="Chromosome"/>
</dbReference>
<dbReference type="Pfam" id="PF04191">
    <property type="entry name" value="PEMT"/>
    <property type="match status" value="1"/>
</dbReference>
<keyword evidence="4 5" id="KW-0472">Membrane</keyword>
<dbReference type="InterPro" id="IPR007318">
    <property type="entry name" value="Phopholipid_MeTrfase"/>
</dbReference>
<dbReference type="EMBL" id="CP053941">
    <property type="protein sequence ID" value="QKG93229.1"/>
    <property type="molecule type" value="Genomic_DNA"/>
</dbReference>
<sequence>MLGLIAFAVAAGCLLGLSALMVVSLLAPERRLWPAGDDDRKRRLYLAFSRPLLPAVFATGVLDWNAGPLAAPWHLGVGAVGVLIAFAVLNRSAVDLGEAATEGREDELRTEGLYRYTRNPQNVGYVLLFAAYAVLANSPLVGALAVATAAFSVFQVLAEETWLRDVYGDAYDEYCERVPRFVGVRTLTRVLDDD</sequence>